<protein>
    <submittedName>
        <fullName evidence="3">CSON014048 protein</fullName>
    </submittedName>
</protein>
<dbReference type="InterPro" id="IPR010625">
    <property type="entry name" value="CHCH"/>
</dbReference>
<dbReference type="SUPFAM" id="SSF47072">
    <property type="entry name" value="Cysteine alpha-hairpin motif"/>
    <property type="match status" value="1"/>
</dbReference>
<dbReference type="GO" id="GO:0005654">
    <property type="term" value="C:nucleoplasm"/>
    <property type="evidence" value="ECO:0007669"/>
    <property type="project" value="TreeGrafter"/>
</dbReference>
<dbReference type="GO" id="GO:0005761">
    <property type="term" value="C:mitochondrial ribosome"/>
    <property type="evidence" value="ECO:0007669"/>
    <property type="project" value="InterPro"/>
</dbReference>
<dbReference type="EMBL" id="UFQT01000752">
    <property type="protein sequence ID" value="SSX26980.1"/>
    <property type="molecule type" value="Genomic_DNA"/>
</dbReference>
<dbReference type="GO" id="GO:0032543">
    <property type="term" value="P:mitochondrial translation"/>
    <property type="evidence" value="ECO:0007669"/>
    <property type="project" value="InterPro"/>
</dbReference>
<dbReference type="PANTHER" id="PTHR31278:SF2">
    <property type="entry name" value="SMALL RIBOSOMAL SUBUNIT PROTEIN MS37"/>
    <property type="match status" value="1"/>
</dbReference>
<sequence length="137" mass="15763">MPLITMRQTSVLMNKRVLLGWQSRKARLPQNEKKVPFEMMLPLELRDRVSGKGGRTSEVGCVQEMTILFACLKTNEFNEGACAKEISNFNNCYKMHLDKEFQNKQERQKGGVSIGKELHSRELNVYLKKFPVQKGSL</sequence>
<name>A0A336KUB8_CULSO</name>
<dbReference type="Pfam" id="PF06747">
    <property type="entry name" value="CHCH"/>
    <property type="match status" value="1"/>
</dbReference>
<dbReference type="InterPro" id="IPR009069">
    <property type="entry name" value="Cys_alpha_HP_mot_SF"/>
</dbReference>
<dbReference type="PANTHER" id="PTHR31278">
    <property type="entry name" value="CHCHD1"/>
    <property type="match status" value="1"/>
</dbReference>
<evidence type="ECO:0000313" key="3">
    <source>
        <dbReference type="EMBL" id="SSX06633.1"/>
    </source>
</evidence>
<dbReference type="AlphaFoldDB" id="A0A336KUB8"/>
<organism evidence="3">
    <name type="scientific">Culicoides sonorensis</name>
    <name type="common">Biting midge</name>
    <dbReference type="NCBI Taxonomy" id="179676"/>
    <lineage>
        <taxon>Eukaryota</taxon>
        <taxon>Metazoa</taxon>
        <taxon>Ecdysozoa</taxon>
        <taxon>Arthropoda</taxon>
        <taxon>Hexapoda</taxon>
        <taxon>Insecta</taxon>
        <taxon>Pterygota</taxon>
        <taxon>Neoptera</taxon>
        <taxon>Endopterygota</taxon>
        <taxon>Diptera</taxon>
        <taxon>Nematocera</taxon>
        <taxon>Chironomoidea</taxon>
        <taxon>Ceratopogonidae</taxon>
        <taxon>Ceratopogoninae</taxon>
        <taxon>Culicoides</taxon>
        <taxon>Monoculicoides</taxon>
    </lineage>
</organism>
<feature type="domain" description="CHCH" evidence="2">
    <location>
        <begin position="61"/>
        <end position="94"/>
    </location>
</feature>
<proteinExistence type="predicted"/>
<reference evidence="4" key="2">
    <citation type="submission" date="2018-07" db="EMBL/GenBank/DDBJ databases">
        <authorList>
            <person name="Quirk P.G."/>
            <person name="Krulwich T.A."/>
        </authorList>
    </citation>
    <scope>NUCLEOTIDE SEQUENCE</scope>
</reference>
<gene>
    <name evidence="3" type="primary">CSON014048</name>
</gene>
<keyword evidence="1" id="KW-1015">Disulfide bond</keyword>
<dbReference type="GO" id="GO:0003723">
    <property type="term" value="F:RNA binding"/>
    <property type="evidence" value="ECO:0007669"/>
    <property type="project" value="TreeGrafter"/>
</dbReference>
<dbReference type="InterPro" id="IPR033620">
    <property type="entry name" value="Ribosomal_mS37_met"/>
</dbReference>
<evidence type="ECO:0000259" key="2">
    <source>
        <dbReference type="Pfam" id="PF06747"/>
    </source>
</evidence>
<reference evidence="3" key="1">
    <citation type="submission" date="2018-04" db="EMBL/GenBank/DDBJ databases">
        <authorList>
            <person name="Go L.Y."/>
            <person name="Mitchell J.A."/>
        </authorList>
    </citation>
    <scope>NUCLEOTIDE SEQUENCE</scope>
    <source>
        <tissue evidence="3">Whole organism</tissue>
    </source>
</reference>
<accession>A0A336KUB8</accession>
<dbReference type="EMBL" id="UFQS01000752">
    <property type="protein sequence ID" value="SSX06633.1"/>
    <property type="molecule type" value="Genomic_DNA"/>
</dbReference>
<evidence type="ECO:0000313" key="4">
    <source>
        <dbReference type="EMBL" id="SSX26980.1"/>
    </source>
</evidence>
<dbReference type="VEuPathDB" id="VectorBase:CSON014048"/>
<evidence type="ECO:0000256" key="1">
    <source>
        <dbReference type="ARBA" id="ARBA00023157"/>
    </source>
</evidence>